<keyword evidence="10" id="KW-1185">Reference proteome</keyword>
<accession>A0ABS5K8T4</accession>
<reference evidence="9 10" key="1">
    <citation type="journal article" date="2014" name="Int. J. Syst. Evol. Microbiol.">
        <title>Carboxylicivirga gen. nov. in the family Marinilabiliaceae with two novel species, Carboxylicivirga mesophila sp. nov. and Carboxylicivirga taeanensis sp. nov., and reclassification of Cytophaga fermentans as Saccharicrinis fermentans gen. nov., comb. nov.</title>
        <authorList>
            <person name="Yang S.H."/>
            <person name="Seo H.S."/>
            <person name="Woo J.H."/>
            <person name="Oh H.M."/>
            <person name="Jang H."/>
            <person name="Lee J.H."/>
            <person name="Kim S.J."/>
            <person name="Kwon K.K."/>
        </authorList>
    </citation>
    <scope>NUCLEOTIDE SEQUENCE [LARGE SCALE GENOMIC DNA]</scope>
    <source>
        <strain evidence="9 10">JCM 18290</strain>
    </source>
</reference>
<dbReference type="Pfam" id="PF07980">
    <property type="entry name" value="SusD_RagB"/>
    <property type="match status" value="1"/>
</dbReference>
<sequence length="523" mass="59105">MKIINNYIAKTLALVLMTFAVASCHDLLDEPLENRVPASDVDYTIAQDMILPLYGAYAEFYNGRGWEGIPLLSVRGDDVNAGGYGDQQPFFMTDRYVYDNNYWMYNSLWKVEYTTIFRMFDAVEQIGLYREHSGNPNADQYIAETMVMKGWLLRNLALTWGDIIIPESGSPEDMLVGEVSTYNEVMQYISDLMDEALPYLPDMLPGDRSDVPGGITKYTALAIKAMVNLEMKNFQTVADATSEIIKSRKFALYSDFYELFKKDGELSSENLLELQFSDYGESTGPAETYLYAFYGTQNWTPKVEGAKSGWGFYEPSLKWVKFMLDRGETSRLQTSVLFTNNGINKITEDPGYADLPAWISNTTPSGDIINDYARAIFGSGKHYLPSDQLTSGRTNYGTGKNYTLLRYAEILLIHAEALVQGATSSTMSADMAVNEVRRRAGLNDISGVGLQEVLDEKFAELAMECGSRYYDMVRYAKYDELSYGDRYDESDGVRQFTADKVFLPYPLAQLDQLPNLREYANTK</sequence>
<comment type="subcellular location">
    <subcellularLocation>
        <location evidence="1">Cell outer membrane</location>
    </subcellularLocation>
</comment>
<keyword evidence="4" id="KW-0472">Membrane</keyword>
<evidence type="ECO:0000256" key="2">
    <source>
        <dbReference type="ARBA" id="ARBA00006275"/>
    </source>
</evidence>
<evidence type="ECO:0000259" key="7">
    <source>
        <dbReference type="Pfam" id="PF07980"/>
    </source>
</evidence>
<feature type="chain" id="PRO_5047290935" evidence="6">
    <location>
        <begin position="23"/>
        <end position="523"/>
    </location>
</feature>
<dbReference type="RefSeq" id="WP_212227495.1">
    <property type="nucleotide sequence ID" value="NZ_JAGUCN010000007.1"/>
</dbReference>
<keyword evidence="5" id="KW-0998">Cell outer membrane</keyword>
<dbReference type="Gene3D" id="1.25.40.390">
    <property type="match status" value="1"/>
</dbReference>
<evidence type="ECO:0000313" key="9">
    <source>
        <dbReference type="EMBL" id="MBS2211376.1"/>
    </source>
</evidence>
<evidence type="ECO:0000259" key="8">
    <source>
        <dbReference type="Pfam" id="PF14322"/>
    </source>
</evidence>
<dbReference type="PROSITE" id="PS51257">
    <property type="entry name" value="PROKAR_LIPOPROTEIN"/>
    <property type="match status" value="1"/>
</dbReference>
<dbReference type="SUPFAM" id="SSF48452">
    <property type="entry name" value="TPR-like"/>
    <property type="match status" value="1"/>
</dbReference>
<evidence type="ECO:0000256" key="5">
    <source>
        <dbReference type="ARBA" id="ARBA00023237"/>
    </source>
</evidence>
<feature type="domain" description="SusD-like N-terminal" evidence="8">
    <location>
        <begin position="94"/>
        <end position="204"/>
    </location>
</feature>
<dbReference type="EMBL" id="JAGUCN010000007">
    <property type="protein sequence ID" value="MBS2211376.1"/>
    <property type="molecule type" value="Genomic_DNA"/>
</dbReference>
<comment type="similarity">
    <text evidence="2">Belongs to the SusD family.</text>
</comment>
<protein>
    <submittedName>
        <fullName evidence="9">RagB/SusD family nutrient uptake outer membrane protein</fullName>
    </submittedName>
</protein>
<evidence type="ECO:0000313" key="10">
    <source>
        <dbReference type="Proteomes" id="UP000721861"/>
    </source>
</evidence>
<name>A0ABS5K8T4_9BACT</name>
<keyword evidence="3 6" id="KW-0732">Signal</keyword>
<dbReference type="InterPro" id="IPR033985">
    <property type="entry name" value="SusD-like_N"/>
</dbReference>
<evidence type="ECO:0000256" key="3">
    <source>
        <dbReference type="ARBA" id="ARBA00022729"/>
    </source>
</evidence>
<dbReference type="InterPro" id="IPR011990">
    <property type="entry name" value="TPR-like_helical_dom_sf"/>
</dbReference>
<organism evidence="9 10">
    <name type="scientific">Carboxylicivirga mesophila</name>
    <dbReference type="NCBI Taxonomy" id="1166478"/>
    <lineage>
        <taxon>Bacteria</taxon>
        <taxon>Pseudomonadati</taxon>
        <taxon>Bacteroidota</taxon>
        <taxon>Bacteroidia</taxon>
        <taxon>Marinilabiliales</taxon>
        <taxon>Marinilabiliaceae</taxon>
        <taxon>Carboxylicivirga</taxon>
    </lineage>
</organism>
<evidence type="ECO:0000256" key="6">
    <source>
        <dbReference type="SAM" id="SignalP"/>
    </source>
</evidence>
<comment type="caution">
    <text evidence="9">The sequence shown here is derived from an EMBL/GenBank/DDBJ whole genome shotgun (WGS) entry which is preliminary data.</text>
</comment>
<evidence type="ECO:0000256" key="4">
    <source>
        <dbReference type="ARBA" id="ARBA00023136"/>
    </source>
</evidence>
<feature type="signal peptide" evidence="6">
    <location>
        <begin position="1"/>
        <end position="22"/>
    </location>
</feature>
<dbReference type="Pfam" id="PF14322">
    <property type="entry name" value="SusD-like_3"/>
    <property type="match status" value="1"/>
</dbReference>
<evidence type="ECO:0000256" key="1">
    <source>
        <dbReference type="ARBA" id="ARBA00004442"/>
    </source>
</evidence>
<proteinExistence type="inferred from homology"/>
<dbReference type="InterPro" id="IPR012944">
    <property type="entry name" value="SusD_RagB_dom"/>
</dbReference>
<feature type="domain" description="RagB/SusD" evidence="7">
    <location>
        <begin position="269"/>
        <end position="516"/>
    </location>
</feature>
<gene>
    <name evidence="9" type="ORF">KEM09_08190</name>
</gene>
<dbReference type="Proteomes" id="UP000721861">
    <property type="component" value="Unassembled WGS sequence"/>
</dbReference>